<dbReference type="AlphaFoldDB" id="A0A7I4YV60"/>
<keyword evidence="4" id="KW-0378">Hydrolase</keyword>
<organism evidence="12 13">
    <name type="scientific">Haemonchus contortus</name>
    <name type="common">Barber pole worm</name>
    <dbReference type="NCBI Taxonomy" id="6289"/>
    <lineage>
        <taxon>Eukaryota</taxon>
        <taxon>Metazoa</taxon>
        <taxon>Ecdysozoa</taxon>
        <taxon>Nematoda</taxon>
        <taxon>Chromadorea</taxon>
        <taxon>Rhabditida</taxon>
        <taxon>Rhabditina</taxon>
        <taxon>Rhabditomorpha</taxon>
        <taxon>Strongyloidea</taxon>
        <taxon>Trichostrongylidae</taxon>
        <taxon>Haemonchus</taxon>
    </lineage>
</organism>
<dbReference type="PANTHER" id="PTHR11668">
    <property type="entry name" value="SERINE/THREONINE PROTEIN PHOSPHATASE"/>
    <property type="match status" value="1"/>
</dbReference>
<evidence type="ECO:0000256" key="1">
    <source>
        <dbReference type="ARBA" id="ARBA00001936"/>
    </source>
</evidence>
<dbReference type="PRINTS" id="PR00114">
    <property type="entry name" value="STPHPHTASE"/>
</dbReference>
<dbReference type="InterPro" id="IPR006186">
    <property type="entry name" value="Ser/Thr-sp_prot-phosphatase"/>
</dbReference>
<dbReference type="OrthoDB" id="5819495at2759"/>
<evidence type="ECO:0000256" key="3">
    <source>
        <dbReference type="ARBA" id="ARBA00022723"/>
    </source>
</evidence>
<protein>
    <recommendedName>
        <fullName evidence="2">protein-serine/threonine phosphatase</fullName>
        <ecNumber evidence="2">3.1.3.16</ecNumber>
    </recommendedName>
</protein>
<dbReference type="GO" id="GO:0004722">
    <property type="term" value="F:protein serine/threonine phosphatase activity"/>
    <property type="evidence" value="ECO:0007669"/>
    <property type="project" value="UniProtKB-EC"/>
</dbReference>
<keyword evidence="5" id="KW-0904">Protein phosphatase</keyword>
<dbReference type="InterPro" id="IPR029052">
    <property type="entry name" value="Metallo-depent_PP-like"/>
</dbReference>
<evidence type="ECO:0000256" key="7">
    <source>
        <dbReference type="ARBA" id="ARBA00047761"/>
    </source>
</evidence>
<comment type="cofactor">
    <cofactor evidence="1">
        <name>Mn(2+)</name>
        <dbReference type="ChEBI" id="CHEBI:29035"/>
    </cofactor>
</comment>
<dbReference type="PANTHER" id="PTHR11668:SF300">
    <property type="entry name" value="SERINE_THREONINE-PROTEIN PHOSPHATASE"/>
    <property type="match status" value="1"/>
</dbReference>
<dbReference type="Gene3D" id="3.60.21.10">
    <property type="match status" value="1"/>
</dbReference>
<sequence length="547" mass="62253">MLWYRILAMVLTSKAENNIKCYDGRLSKDNIELVLLQPDRMCVIYPGFPGNDMVFNQRFCSSPGCHSNGSHAMAYCCCDKHACNTVSFYKSYRTSVYFTMYIGHCIILLIVIAKLLTLLIINYGHSIRCGDNYAKYSKKIHLDLTQFLAQPKMSSSEVNSIIDTVTKGSNGSFISLASVKMHSVITYSTNDRITYREAKDQAKLSGVDDASKMEDILTEVIRLGPCEIEWNYEIMIAILSRAYDVFSHESTLLELSVPIAIYGDIHGQYSDIWRWFHVNGWPPGTPTLFLGDYVDRGRHSTEVLMFVLLLKIVWPKSVFICRGNHEEEQVNKAYNFYSELKARFPKSFRKLYRKVKGVFSMMPIACLISNQIICMHGGLSPRIQTVAEIAAIQRPLTKDNKEEAYIDILWSDPHPSKWKYEPNTLRDPSGLGLGHLFGPIQIKKFVRDNKLSLIVRAHQPPMGGYERVGKNLLTIFSTPGYRVQSGVGSMGASLVIDEDGTMDVIRIQVGEQLKLKRQRYKMDKGDSYRDCGKPRLRKPSLIDEKYS</sequence>
<keyword evidence="12" id="KW-1185">Reference proteome</keyword>
<keyword evidence="10" id="KW-1133">Transmembrane helix</keyword>
<keyword evidence="10" id="KW-0472">Membrane</keyword>
<evidence type="ECO:0000256" key="2">
    <source>
        <dbReference type="ARBA" id="ARBA00013081"/>
    </source>
</evidence>
<feature type="compositionally biased region" description="Basic and acidic residues" evidence="9">
    <location>
        <begin position="524"/>
        <end position="533"/>
    </location>
</feature>
<accession>A0A7I4YV60</accession>
<dbReference type="OMA" id="TWSSINA"/>
<dbReference type="WBParaSite" id="HCON_00148140-00001">
    <property type="protein sequence ID" value="HCON_00148140-00001"/>
    <property type="gene ID" value="HCON_00148140"/>
</dbReference>
<evidence type="ECO:0000256" key="4">
    <source>
        <dbReference type="ARBA" id="ARBA00022801"/>
    </source>
</evidence>
<keyword evidence="3" id="KW-0479">Metal-binding</keyword>
<feature type="domain" description="Serine/threonine specific protein phosphatases" evidence="11">
    <location>
        <begin position="230"/>
        <end position="524"/>
    </location>
</feature>
<comment type="catalytic activity">
    <reaction evidence="7">
        <text>O-phospho-L-seryl-[protein] + H2O = L-seryl-[protein] + phosphate</text>
        <dbReference type="Rhea" id="RHEA:20629"/>
        <dbReference type="Rhea" id="RHEA-COMP:9863"/>
        <dbReference type="Rhea" id="RHEA-COMP:11604"/>
        <dbReference type="ChEBI" id="CHEBI:15377"/>
        <dbReference type="ChEBI" id="CHEBI:29999"/>
        <dbReference type="ChEBI" id="CHEBI:43474"/>
        <dbReference type="ChEBI" id="CHEBI:83421"/>
        <dbReference type="EC" id="3.1.3.16"/>
    </reaction>
</comment>
<evidence type="ECO:0000256" key="10">
    <source>
        <dbReference type="SAM" id="Phobius"/>
    </source>
</evidence>
<dbReference type="SUPFAM" id="SSF56300">
    <property type="entry name" value="Metallo-dependent phosphatases"/>
    <property type="match status" value="1"/>
</dbReference>
<evidence type="ECO:0000259" key="11">
    <source>
        <dbReference type="SMART" id="SM00156"/>
    </source>
</evidence>
<dbReference type="EC" id="3.1.3.16" evidence="2"/>
<dbReference type="GO" id="GO:0005737">
    <property type="term" value="C:cytoplasm"/>
    <property type="evidence" value="ECO:0007669"/>
    <property type="project" value="TreeGrafter"/>
</dbReference>
<evidence type="ECO:0000313" key="13">
    <source>
        <dbReference type="WBParaSite" id="HCON_00148140-00001"/>
    </source>
</evidence>
<dbReference type="InterPro" id="IPR004843">
    <property type="entry name" value="Calcineurin-like_PHP"/>
</dbReference>
<dbReference type="GO" id="GO:0046872">
    <property type="term" value="F:metal ion binding"/>
    <property type="evidence" value="ECO:0007669"/>
    <property type="project" value="UniProtKB-KW"/>
</dbReference>
<proteinExistence type="predicted"/>
<evidence type="ECO:0000256" key="5">
    <source>
        <dbReference type="ARBA" id="ARBA00022912"/>
    </source>
</evidence>
<evidence type="ECO:0000256" key="6">
    <source>
        <dbReference type="ARBA" id="ARBA00023211"/>
    </source>
</evidence>
<feature type="transmembrane region" description="Helical" evidence="10">
    <location>
        <begin position="98"/>
        <end position="121"/>
    </location>
</feature>
<dbReference type="Pfam" id="PF00149">
    <property type="entry name" value="Metallophos"/>
    <property type="match status" value="1"/>
</dbReference>
<dbReference type="GO" id="GO:0005634">
    <property type="term" value="C:nucleus"/>
    <property type="evidence" value="ECO:0007669"/>
    <property type="project" value="TreeGrafter"/>
</dbReference>
<name>A0A7I4YV60_HAECO</name>
<dbReference type="SMART" id="SM00156">
    <property type="entry name" value="PP2Ac"/>
    <property type="match status" value="1"/>
</dbReference>
<dbReference type="Proteomes" id="UP000025227">
    <property type="component" value="Unplaced"/>
</dbReference>
<feature type="region of interest" description="Disordered" evidence="9">
    <location>
        <begin position="524"/>
        <end position="547"/>
    </location>
</feature>
<dbReference type="InterPro" id="IPR050341">
    <property type="entry name" value="PP1_catalytic_subunit"/>
</dbReference>
<evidence type="ECO:0000313" key="12">
    <source>
        <dbReference type="Proteomes" id="UP000025227"/>
    </source>
</evidence>
<keyword evidence="6" id="KW-0464">Manganese</keyword>
<comment type="catalytic activity">
    <reaction evidence="8">
        <text>O-phospho-L-threonyl-[protein] + H2O = L-threonyl-[protein] + phosphate</text>
        <dbReference type="Rhea" id="RHEA:47004"/>
        <dbReference type="Rhea" id="RHEA-COMP:11060"/>
        <dbReference type="Rhea" id="RHEA-COMP:11605"/>
        <dbReference type="ChEBI" id="CHEBI:15377"/>
        <dbReference type="ChEBI" id="CHEBI:30013"/>
        <dbReference type="ChEBI" id="CHEBI:43474"/>
        <dbReference type="ChEBI" id="CHEBI:61977"/>
        <dbReference type="EC" id="3.1.3.16"/>
    </reaction>
</comment>
<evidence type="ECO:0000256" key="8">
    <source>
        <dbReference type="ARBA" id="ARBA00048336"/>
    </source>
</evidence>
<reference evidence="13" key="1">
    <citation type="submission" date="2020-12" db="UniProtKB">
        <authorList>
            <consortium name="WormBaseParasite"/>
        </authorList>
    </citation>
    <scope>IDENTIFICATION</scope>
    <source>
        <strain evidence="13">MHco3</strain>
    </source>
</reference>
<keyword evidence="10" id="KW-0812">Transmembrane</keyword>
<evidence type="ECO:0000256" key="9">
    <source>
        <dbReference type="SAM" id="MobiDB-lite"/>
    </source>
</evidence>